<proteinExistence type="predicted"/>
<dbReference type="RefSeq" id="WP_212192461.1">
    <property type="nucleotide sequence ID" value="NZ_JAGTAR010000032.1"/>
</dbReference>
<dbReference type="Proteomes" id="UP000679220">
    <property type="component" value="Unassembled WGS sequence"/>
</dbReference>
<dbReference type="PANTHER" id="PTHR43611">
    <property type="entry name" value="ALPHA-D-GLUCOSE 1-PHOSPHATE PHOSPHATASE"/>
    <property type="match status" value="1"/>
</dbReference>
<dbReference type="PANTHER" id="PTHR43611:SF3">
    <property type="entry name" value="FLAVIN MONONUCLEOTIDE HYDROLASE 1, CHLOROPLATIC"/>
    <property type="match status" value="1"/>
</dbReference>
<dbReference type="InterPro" id="IPR023198">
    <property type="entry name" value="PGP-like_dom2"/>
</dbReference>
<accession>A0A941IY20</accession>
<evidence type="ECO:0000313" key="2">
    <source>
        <dbReference type="Proteomes" id="UP000679220"/>
    </source>
</evidence>
<evidence type="ECO:0000313" key="1">
    <source>
        <dbReference type="EMBL" id="MBR8537436.1"/>
    </source>
</evidence>
<dbReference type="Pfam" id="PF00702">
    <property type="entry name" value="Hydrolase"/>
    <property type="match status" value="1"/>
</dbReference>
<dbReference type="CDD" id="cd02603">
    <property type="entry name" value="HAD_sEH-N_like"/>
    <property type="match status" value="1"/>
</dbReference>
<dbReference type="AlphaFoldDB" id="A0A941IY20"/>
<reference evidence="1" key="2">
    <citation type="submission" date="2021-04" db="EMBL/GenBank/DDBJ databases">
        <authorList>
            <person name="Zhang T."/>
            <person name="Zhang Y."/>
            <person name="Lu D."/>
            <person name="Zuo D."/>
            <person name="Du Z."/>
        </authorList>
    </citation>
    <scope>NUCLEOTIDE SEQUENCE</scope>
    <source>
        <strain evidence="1">JR1</strain>
    </source>
</reference>
<sequence>MKTIDFSAVDAYLFDLGGVIVDISPQAAIDAFAALGFVSMQKHITQSHHEGLFKQYEIGAISDDEFIAAIQSELPNEVEPNQIIAAWNAMLVSLPNERVTLLNKLRNEKPVYLLSNTNAIHRKAFIGMANDYGNLEKLFTDVFYSYRMQLSKPDVRSFNYVIEKTNIVPRRTLFLDDSLANLEAAASLGFQTELVTQERGVLEIFNGL</sequence>
<dbReference type="SUPFAM" id="SSF56784">
    <property type="entry name" value="HAD-like"/>
    <property type="match status" value="1"/>
</dbReference>
<dbReference type="InterPro" id="IPR023214">
    <property type="entry name" value="HAD_sf"/>
</dbReference>
<name>A0A941IY20_9BACT</name>
<dbReference type="InterPro" id="IPR036412">
    <property type="entry name" value="HAD-like_sf"/>
</dbReference>
<dbReference type="SFLD" id="SFLDG01129">
    <property type="entry name" value="C1.5:_HAD__Beta-PGM__Phosphata"/>
    <property type="match status" value="1"/>
</dbReference>
<dbReference type="Gene3D" id="3.40.50.1000">
    <property type="entry name" value="HAD superfamily/HAD-like"/>
    <property type="match status" value="1"/>
</dbReference>
<gene>
    <name evidence="1" type="ORF">KDU71_17845</name>
</gene>
<dbReference type="InterPro" id="IPR006439">
    <property type="entry name" value="HAD-SF_hydro_IA"/>
</dbReference>
<keyword evidence="2" id="KW-1185">Reference proteome</keyword>
<reference evidence="1" key="1">
    <citation type="journal article" date="2018" name="Int. J. Syst. Evol. Microbiol.">
        <title>Carboxylicivirga sediminis sp. nov., isolated from coastal sediment.</title>
        <authorList>
            <person name="Wang F.Q."/>
            <person name="Ren L.H."/>
            <person name="Zou R.J."/>
            <person name="Sun Y.Z."/>
            <person name="Liu X.J."/>
            <person name="Jiang F."/>
            <person name="Liu L.J."/>
        </authorList>
    </citation>
    <scope>NUCLEOTIDE SEQUENCE</scope>
    <source>
        <strain evidence="1">JR1</strain>
    </source>
</reference>
<dbReference type="SFLD" id="SFLDS00003">
    <property type="entry name" value="Haloacid_Dehalogenase"/>
    <property type="match status" value="1"/>
</dbReference>
<dbReference type="PRINTS" id="PR00413">
    <property type="entry name" value="HADHALOGNASE"/>
</dbReference>
<comment type="caution">
    <text evidence="1">The sequence shown here is derived from an EMBL/GenBank/DDBJ whole genome shotgun (WGS) entry which is preliminary data.</text>
</comment>
<dbReference type="Gene3D" id="1.10.150.240">
    <property type="entry name" value="Putative phosphatase, domain 2"/>
    <property type="match status" value="1"/>
</dbReference>
<organism evidence="1 2">
    <name type="scientific">Carboxylicivirga sediminis</name>
    <dbReference type="NCBI Taxonomy" id="2006564"/>
    <lineage>
        <taxon>Bacteria</taxon>
        <taxon>Pseudomonadati</taxon>
        <taxon>Bacteroidota</taxon>
        <taxon>Bacteroidia</taxon>
        <taxon>Marinilabiliales</taxon>
        <taxon>Marinilabiliaceae</taxon>
        <taxon>Carboxylicivirga</taxon>
    </lineage>
</organism>
<dbReference type="NCBIfam" id="TIGR01509">
    <property type="entry name" value="HAD-SF-IA-v3"/>
    <property type="match status" value="1"/>
</dbReference>
<protein>
    <submittedName>
        <fullName evidence="1">HAD family phosphatase</fullName>
    </submittedName>
</protein>
<dbReference type="EMBL" id="JAGTAR010000032">
    <property type="protein sequence ID" value="MBR8537436.1"/>
    <property type="molecule type" value="Genomic_DNA"/>
</dbReference>